<feature type="region of interest" description="Disordered" evidence="2">
    <location>
        <begin position="200"/>
        <end position="258"/>
    </location>
</feature>
<feature type="compositionally biased region" description="Polar residues" evidence="2">
    <location>
        <begin position="203"/>
        <end position="238"/>
    </location>
</feature>
<feature type="region of interest" description="Disordered" evidence="2">
    <location>
        <begin position="488"/>
        <end position="517"/>
    </location>
</feature>
<evidence type="ECO:0000259" key="3">
    <source>
        <dbReference type="PROSITE" id="PS50157"/>
    </source>
</evidence>
<dbReference type="GO" id="GO:0008270">
    <property type="term" value="F:zinc ion binding"/>
    <property type="evidence" value="ECO:0007669"/>
    <property type="project" value="UniProtKB-KW"/>
</dbReference>
<keyword evidence="5" id="KW-1185">Reference proteome</keyword>
<dbReference type="SUPFAM" id="SSF57667">
    <property type="entry name" value="beta-beta-alpha zinc fingers"/>
    <property type="match status" value="1"/>
</dbReference>
<keyword evidence="1" id="KW-0862">Zinc</keyword>
<proteinExistence type="predicted"/>
<evidence type="ECO:0000313" key="4">
    <source>
        <dbReference type="EMBL" id="KAF5404554.1"/>
    </source>
</evidence>
<comment type="caution">
    <text evidence="4">The sequence shown here is derived from an EMBL/GenBank/DDBJ whole genome shotgun (WGS) entry which is preliminary data.</text>
</comment>
<feature type="compositionally biased region" description="Polar residues" evidence="2">
    <location>
        <begin position="499"/>
        <end position="517"/>
    </location>
</feature>
<dbReference type="PROSITE" id="PS00028">
    <property type="entry name" value="ZINC_FINGER_C2H2_1"/>
    <property type="match status" value="1"/>
</dbReference>
<dbReference type="InterPro" id="IPR036236">
    <property type="entry name" value="Znf_C2H2_sf"/>
</dbReference>
<gene>
    <name evidence="4" type="ORF">PHET_01914</name>
</gene>
<feature type="compositionally biased region" description="Polar residues" evidence="2">
    <location>
        <begin position="246"/>
        <end position="255"/>
    </location>
</feature>
<protein>
    <recommendedName>
        <fullName evidence="3">C2H2-type domain-containing protein</fullName>
    </recommendedName>
</protein>
<keyword evidence="1" id="KW-0479">Metal-binding</keyword>
<dbReference type="PROSITE" id="PS50157">
    <property type="entry name" value="ZINC_FINGER_C2H2_2"/>
    <property type="match status" value="1"/>
</dbReference>
<feature type="compositionally biased region" description="Basic residues" evidence="2">
    <location>
        <begin position="489"/>
        <end position="498"/>
    </location>
</feature>
<feature type="compositionally biased region" description="Polar residues" evidence="2">
    <location>
        <begin position="326"/>
        <end position="346"/>
    </location>
</feature>
<dbReference type="InterPro" id="IPR013087">
    <property type="entry name" value="Znf_C2H2_type"/>
</dbReference>
<organism evidence="4 5">
    <name type="scientific">Paragonimus heterotremus</name>
    <dbReference type="NCBI Taxonomy" id="100268"/>
    <lineage>
        <taxon>Eukaryota</taxon>
        <taxon>Metazoa</taxon>
        <taxon>Spiralia</taxon>
        <taxon>Lophotrochozoa</taxon>
        <taxon>Platyhelminthes</taxon>
        <taxon>Trematoda</taxon>
        <taxon>Digenea</taxon>
        <taxon>Plagiorchiida</taxon>
        <taxon>Troglotremata</taxon>
        <taxon>Troglotrematidae</taxon>
        <taxon>Paragonimus</taxon>
    </lineage>
</organism>
<dbReference type="Proteomes" id="UP000748531">
    <property type="component" value="Unassembled WGS sequence"/>
</dbReference>
<accession>A0A8J4TGR7</accession>
<reference evidence="4" key="1">
    <citation type="submission" date="2019-05" db="EMBL/GenBank/DDBJ databases">
        <title>Annotation for the trematode Paragonimus heterotremus.</title>
        <authorList>
            <person name="Choi Y.-J."/>
        </authorList>
    </citation>
    <scope>NUCLEOTIDE SEQUENCE</scope>
    <source>
        <strain evidence="4">LC</strain>
    </source>
</reference>
<evidence type="ECO:0000313" key="5">
    <source>
        <dbReference type="Proteomes" id="UP000748531"/>
    </source>
</evidence>
<dbReference type="EMBL" id="LUCH01000681">
    <property type="protein sequence ID" value="KAF5404554.1"/>
    <property type="molecule type" value="Genomic_DNA"/>
</dbReference>
<dbReference type="OrthoDB" id="6365676at2759"/>
<evidence type="ECO:0000256" key="1">
    <source>
        <dbReference type="PROSITE-ProRule" id="PRU00042"/>
    </source>
</evidence>
<feature type="domain" description="C2H2-type" evidence="3">
    <location>
        <begin position="430"/>
        <end position="457"/>
    </location>
</feature>
<feature type="region of interest" description="Disordered" evidence="2">
    <location>
        <begin position="325"/>
        <end position="367"/>
    </location>
</feature>
<keyword evidence="1" id="KW-0863">Zinc-finger</keyword>
<name>A0A8J4TGR7_9TREM</name>
<dbReference type="AlphaFoldDB" id="A0A8J4TGR7"/>
<dbReference type="SMART" id="SM00355">
    <property type="entry name" value="ZnF_C2H2"/>
    <property type="match status" value="3"/>
</dbReference>
<feature type="compositionally biased region" description="Basic and acidic residues" evidence="2">
    <location>
        <begin position="347"/>
        <end position="362"/>
    </location>
</feature>
<dbReference type="Gene3D" id="3.30.160.60">
    <property type="entry name" value="Classic Zinc Finger"/>
    <property type="match status" value="1"/>
</dbReference>
<evidence type="ECO:0000256" key="2">
    <source>
        <dbReference type="SAM" id="MobiDB-lite"/>
    </source>
</evidence>
<sequence>MEYVGCQNLWTAPNVFVGNYFKAIYSNSPLTVLILQSLEVAWHHVCQSDWQGFGKTVMKHTSLENASQVTQDSGSWSLTGIGETEQNEPMNLCLRDVADRSPQPTDYSVKVDNFTCRDSLHLSTERWFSWGEEMDDQKSTQNVWAEFRKLPNNFPLVPNASRTINVPPMQMNKRSVSRSGSSSSPMNNCLNVPTIPLPHTDELFTSTPLRGQSATTNPQVSSNQRPNGHVTRPNSLSELRSKWRKSGSQIGSQAKLTRRRRVGWRGVTMCAACGLICSGMDQLNSHFEMAHSHLLFMEWQVAQYTSTKTSKILFQAQLDRLRSENAVESESNHISAPTSTTSSRQQTDNKTDKLEDTSDKRLSPVTKSINSFTSPSVFRLTPSPRSDSRLLEETEAIGSLHIPKTALSDSQMEQEFSPSDYTSRLSKGGYPCPRCSYTAKWPTELQKHVMVHATSRPFVCSVCSTSYKWSWDLGRHFGNAHPSLLNPYKRPRVNRHPKSSSPLQQKKTTGLETTCSD</sequence>